<dbReference type="EMBL" id="QGKW02000717">
    <property type="protein sequence ID" value="KAF2599834.1"/>
    <property type="molecule type" value="Genomic_DNA"/>
</dbReference>
<proteinExistence type="predicted"/>
<dbReference type="Proteomes" id="UP000712281">
    <property type="component" value="Unassembled WGS sequence"/>
</dbReference>
<sequence length="65" mass="7522">MIMIADSDCIVLVEAEAEAEAEKYPDRRLRKEDTEAFEVEVRTDIPEKDTEIGNVINLITREREI</sequence>
<evidence type="ECO:0000313" key="1">
    <source>
        <dbReference type="EMBL" id="KAF2599834.1"/>
    </source>
</evidence>
<name>A0A8S9KXL3_BRACR</name>
<accession>A0A8S9KXL3</accession>
<evidence type="ECO:0000313" key="2">
    <source>
        <dbReference type="Proteomes" id="UP000712281"/>
    </source>
</evidence>
<dbReference type="AlphaFoldDB" id="A0A8S9KXL3"/>
<gene>
    <name evidence="1" type="ORF">F2Q68_00007778</name>
</gene>
<reference evidence="1" key="1">
    <citation type="submission" date="2019-12" db="EMBL/GenBank/DDBJ databases">
        <title>Genome sequencing and annotation of Brassica cretica.</title>
        <authorList>
            <person name="Studholme D.J."/>
            <person name="Sarris P.F."/>
        </authorList>
    </citation>
    <scope>NUCLEOTIDE SEQUENCE</scope>
    <source>
        <strain evidence="1">PFS-001/15</strain>
        <tissue evidence="1">Leaf</tissue>
    </source>
</reference>
<comment type="caution">
    <text evidence="1">The sequence shown here is derived from an EMBL/GenBank/DDBJ whole genome shotgun (WGS) entry which is preliminary data.</text>
</comment>
<organism evidence="1 2">
    <name type="scientific">Brassica cretica</name>
    <name type="common">Mustard</name>
    <dbReference type="NCBI Taxonomy" id="69181"/>
    <lineage>
        <taxon>Eukaryota</taxon>
        <taxon>Viridiplantae</taxon>
        <taxon>Streptophyta</taxon>
        <taxon>Embryophyta</taxon>
        <taxon>Tracheophyta</taxon>
        <taxon>Spermatophyta</taxon>
        <taxon>Magnoliopsida</taxon>
        <taxon>eudicotyledons</taxon>
        <taxon>Gunneridae</taxon>
        <taxon>Pentapetalae</taxon>
        <taxon>rosids</taxon>
        <taxon>malvids</taxon>
        <taxon>Brassicales</taxon>
        <taxon>Brassicaceae</taxon>
        <taxon>Brassiceae</taxon>
        <taxon>Brassica</taxon>
    </lineage>
</organism>
<protein>
    <submittedName>
        <fullName evidence="1">Uncharacterized protein</fullName>
    </submittedName>
</protein>